<proteinExistence type="predicted"/>
<dbReference type="Pfam" id="PF13443">
    <property type="entry name" value="HTH_26"/>
    <property type="match status" value="1"/>
</dbReference>
<sequence>MTKLGEYLAKNKINRASLSRQTGISEPRLTRLSNSMTAKLQGNELYRIALAIKTPPPRLLKYIYVGLTLKEDPVNGDKKSMSKKKKRPPAASTDHRAEG</sequence>
<accession>A0AAP2DN38</accession>
<organism evidence="3 4">
    <name type="scientific">Chryseosolibacter histidini</name>
    <dbReference type="NCBI Taxonomy" id="2782349"/>
    <lineage>
        <taxon>Bacteria</taxon>
        <taxon>Pseudomonadati</taxon>
        <taxon>Bacteroidota</taxon>
        <taxon>Cytophagia</taxon>
        <taxon>Cytophagales</taxon>
        <taxon>Chryseotaleaceae</taxon>
        <taxon>Chryseosolibacter</taxon>
    </lineage>
</organism>
<feature type="region of interest" description="Disordered" evidence="1">
    <location>
        <begin position="72"/>
        <end position="99"/>
    </location>
</feature>
<evidence type="ECO:0000256" key="1">
    <source>
        <dbReference type="SAM" id="MobiDB-lite"/>
    </source>
</evidence>
<keyword evidence="4" id="KW-1185">Reference proteome</keyword>
<evidence type="ECO:0000259" key="2">
    <source>
        <dbReference type="Pfam" id="PF13443"/>
    </source>
</evidence>
<feature type="domain" description="HTH cro/C1-type" evidence="2">
    <location>
        <begin position="3"/>
        <end position="63"/>
    </location>
</feature>
<dbReference type="AlphaFoldDB" id="A0AAP2DN38"/>
<evidence type="ECO:0000313" key="4">
    <source>
        <dbReference type="Proteomes" id="UP001319200"/>
    </source>
</evidence>
<comment type="caution">
    <text evidence="3">The sequence shown here is derived from an EMBL/GenBank/DDBJ whole genome shotgun (WGS) entry which is preliminary data.</text>
</comment>
<dbReference type="Proteomes" id="UP001319200">
    <property type="component" value="Unassembled WGS sequence"/>
</dbReference>
<dbReference type="EMBL" id="JAHESF010000012">
    <property type="protein sequence ID" value="MBT1697917.1"/>
    <property type="molecule type" value="Genomic_DNA"/>
</dbReference>
<evidence type="ECO:0000313" key="3">
    <source>
        <dbReference type="EMBL" id="MBT1697917.1"/>
    </source>
</evidence>
<protein>
    <submittedName>
        <fullName evidence="3">Helix-turn-helix domain-containing protein</fullName>
    </submittedName>
</protein>
<name>A0AAP2DN38_9BACT</name>
<dbReference type="InterPro" id="IPR001387">
    <property type="entry name" value="Cro/C1-type_HTH"/>
</dbReference>
<reference evidence="3 4" key="1">
    <citation type="submission" date="2021-05" db="EMBL/GenBank/DDBJ databases">
        <title>A Polyphasic approach of four new species of the genus Ohtaekwangia: Ohtaekwangia histidinii sp. nov., Ohtaekwangia cretensis sp. nov., Ohtaekwangia indiensis sp. nov., Ohtaekwangia reichenbachii sp. nov. from diverse environment.</title>
        <authorList>
            <person name="Octaviana S."/>
        </authorList>
    </citation>
    <scope>NUCLEOTIDE SEQUENCE [LARGE SCALE GENOMIC DNA]</scope>
    <source>
        <strain evidence="3 4">PWU4</strain>
    </source>
</reference>
<gene>
    <name evidence="3" type="ORF">KK083_13575</name>
</gene>